<gene>
    <name evidence="2" type="ORF">RM572_28125</name>
</gene>
<dbReference type="EMBL" id="JAVREQ010000045">
    <property type="protein sequence ID" value="MDT0382625.1"/>
    <property type="molecule type" value="Genomic_DNA"/>
</dbReference>
<accession>A0ABU2P051</accession>
<dbReference type="RefSeq" id="WP_311676198.1">
    <property type="nucleotide sequence ID" value="NZ_JAVREQ010000045.1"/>
</dbReference>
<evidence type="ECO:0000313" key="2">
    <source>
        <dbReference type="EMBL" id="MDT0382625.1"/>
    </source>
</evidence>
<organism evidence="2 3">
    <name type="scientific">Streptomyces hazeniae</name>
    <dbReference type="NCBI Taxonomy" id="3075538"/>
    <lineage>
        <taxon>Bacteria</taxon>
        <taxon>Bacillati</taxon>
        <taxon>Actinomycetota</taxon>
        <taxon>Actinomycetes</taxon>
        <taxon>Kitasatosporales</taxon>
        <taxon>Streptomycetaceae</taxon>
        <taxon>Streptomyces</taxon>
    </lineage>
</organism>
<comment type="caution">
    <text evidence="2">The sequence shown here is derived from an EMBL/GenBank/DDBJ whole genome shotgun (WGS) entry which is preliminary data.</text>
</comment>
<dbReference type="Pfam" id="PF00583">
    <property type="entry name" value="Acetyltransf_1"/>
    <property type="match status" value="1"/>
</dbReference>
<dbReference type="CDD" id="cd04301">
    <property type="entry name" value="NAT_SF"/>
    <property type="match status" value="1"/>
</dbReference>
<protein>
    <submittedName>
        <fullName evidence="2">GNAT family N-acetyltransferase</fullName>
    </submittedName>
</protein>
<dbReference type="InterPro" id="IPR000182">
    <property type="entry name" value="GNAT_dom"/>
</dbReference>
<reference evidence="3" key="1">
    <citation type="submission" date="2023-07" db="EMBL/GenBank/DDBJ databases">
        <title>30 novel species of actinomycetes from the DSMZ collection.</title>
        <authorList>
            <person name="Nouioui I."/>
        </authorList>
    </citation>
    <scope>NUCLEOTIDE SEQUENCE [LARGE SCALE GENOMIC DNA]</scope>
    <source>
        <strain evidence="3">DSM 42041</strain>
    </source>
</reference>
<keyword evidence="3" id="KW-1185">Reference proteome</keyword>
<dbReference type="PROSITE" id="PS51186">
    <property type="entry name" value="GNAT"/>
    <property type="match status" value="1"/>
</dbReference>
<sequence length="161" mass="17289">MSEALHEEGRAGVRAGGGAGYDISTDPDRLDLDRMHRWLSTDAYWALGRPRDTLERAVAGSVNFGAYATGSASGDAPGQIGYARLITDGATFAWLCDVYVDRAARGRGVGSALVAAVRAHLEPYGLRRIALVTADAHEVYARHGFRQLADPGMWMAWEAPA</sequence>
<dbReference type="Proteomes" id="UP001183414">
    <property type="component" value="Unassembled WGS sequence"/>
</dbReference>
<dbReference type="PANTHER" id="PTHR43233">
    <property type="entry name" value="FAMILY N-ACETYLTRANSFERASE, PUTATIVE (AFU_ORTHOLOGUE AFUA_6G03350)-RELATED"/>
    <property type="match status" value="1"/>
</dbReference>
<dbReference type="PANTHER" id="PTHR43233:SF1">
    <property type="entry name" value="FAMILY N-ACETYLTRANSFERASE, PUTATIVE (AFU_ORTHOLOGUE AFUA_6G03350)-RELATED"/>
    <property type="match status" value="1"/>
</dbReference>
<name>A0ABU2P051_9ACTN</name>
<dbReference type="Gene3D" id="3.40.630.30">
    <property type="match status" value="1"/>
</dbReference>
<feature type="domain" description="N-acetyltransferase" evidence="1">
    <location>
        <begin position="21"/>
        <end position="160"/>
    </location>
</feature>
<dbReference type="SUPFAM" id="SSF55729">
    <property type="entry name" value="Acyl-CoA N-acyltransferases (Nat)"/>
    <property type="match status" value="1"/>
</dbReference>
<evidence type="ECO:0000259" key="1">
    <source>
        <dbReference type="PROSITE" id="PS51186"/>
    </source>
</evidence>
<evidence type="ECO:0000313" key="3">
    <source>
        <dbReference type="Proteomes" id="UP001183414"/>
    </source>
</evidence>
<dbReference type="InterPro" id="IPR016181">
    <property type="entry name" value="Acyl_CoA_acyltransferase"/>
</dbReference>
<proteinExistence type="predicted"/>
<dbReference type="InterPro" id="IPR053144">
    <property type="entry name" value="Acetyltransferase_Butenolide"/>
</dbReference>